<dbReference type="GO" id="GO:0005789">
    <property type="term" value="C:endoplasmic reticulum membrane"/>
    <property type="evidence" value="ECO:0007669"/>
    <property type="project" value="UniProtKB-SubCell"/>
</dbReference>
<evidence type="ECO:0000256" key="2">
    <source>
        <dbReference type="ARBA" id="ARBA00004653"/>
    </source>
</evidence>
<feature type="compositionally biased region" description="Low complexity" evidence="11">
    <location>
        <begin position="166"/>
        <end position="183"/>
    </location>
</feature>
<keyword evidence="5 12" id="KW-0812">Transmembrane</keyword>
<feature type="compositionally biased region" description="Low complexity" evidence="11">
    <location>
        <begin position="54"/>
        <end position="70"/>
    </location>
</feature>
<evidence type="ECO:0000256" key="8">
    <source>
        <dbReference type="ARBA" id="ARBA00022989"/>
    </source>
</evidence>
<feature type="compositionally biased region" description="Gly residues" evidence="11">
    <location>
        <begin position="110"/>
        <end position="119"/>
    </location>
</feature>
<evidence type="ECO:0000256" key="3">
    <source>
        <dbReference type="ARBA" id="ARBA00009727"/>
    </source>
</evidence>
<feature type="transmembrane region" description="Helical" evidence="12">
    <location>
        <begin position="284"/>
        <end position="305"/>
    </location>
</feature>
<dbReference type="InterPro" id="IPR005578">
    <property type="entry name" value="Yif1_fam"/>
</dbReference>
<evidence type="ECO:0000256" key="12">
    <source>
        <dbReference type="SAM" id="Phobius"/>
    </source>
</evidence>
<evidence type="ECO:0000256" key="9">
    <source>
        <dbReference type="ARBA" id="ARBA00023034"/>
    </source>
</evidence>
<dbReference type="OrthoDB" id="337750at2759"/>
<organism evidence="13 14">
    <name type="scientific">Linnemannia schmuckeri</name>
    <dbReference type="NCBI Taxonomy" id="64567"/>
    <lineage>
        <taxon>Eukaryota</taxon>
        <taxon>Fungi</taxon>
        <taxon>Fungi incertae sedis</taxon>
        <taxon>Mucoromycota</taxon>
        <taxon>Mortierellomycotina</taxon>
        <taxon>Mortierellomycetes</taxon>
        <taxon>Mortierellales</taxon>
        <taxon>Mortierellaceae</taxon>
        <taxon>Linnemannia</taxon>
    </lineage>
</organism>
<protein>
    <submittedName>
        <fullName evidence="13">Uncharacterized protein</fullName>
    </submittedName>
</protein>
<evidence type="ECO:0000256" key="6">
    <source>
        <dbReference type="ARBA" id="ARBA00022824"/>
    </source>
</evidence>
<name>A0A9P5S015_9FUNG</name>
<feature type="transmembrane region" description="Helical" evidence="12">
    <location>
        <begin position="351"/>
        <end position="370"/>
    </location>
</feature>
<dbReference type="GO" id="GO:0000139">
    <property type="term" value="C:Golgi membrane"/>
    <property type="evidence" value="ECO:0007669"/>
    <property type="project" value="UniProtKB-SubCell"/>
</dbReference>
<evidence type="ECO:0000256" key="10">
    <source>
        <dbReference type="ARBA" id="ARBA00023136"/>
    </source>
</evidence>
<comment type="caution">
    <text evidence="13">The sequence shown here is derived from an EMBL/GenBank/DDBJ whole genome shotgun (WGS) entry which is preliminary data.</text>
</comment>
<feature type="transmembrane region" description="Helical" evidence="12">
    <location>
        <begin position="417"/>
        <end position="435"/>
    </location>
</feature>
<feature type="compositionally biased region" description="Pro residues" evidence="11">
    <location>
        <begin position="76"/>
        <end position="88"/>
    </location>
</feature>
<dbReference type="PANTHER" id="PTHR14083:SF0">
    <property type="entry name" value="YIP1D-INTERACTING FACTOR 1, ISOFORM C"/>
    <property type="match status" value="1"/>
</dbReference>
<feature type="transmembrane region" description="Helical" evidence="12">
    <location>
        <begin position="317"/>
        <end position="339"/>
    </location>
</feature>
<dbReference type="PANTHER" id="PTHR14083">
    <property type="entry name" value="YIP1 INTERACTING FACTOR HOMOLOG YIF1 PROTEIN"/>
    <property type="match status" value="1"/>
</dbReference>
<comment type="subcellular location">
    <subcellularLocation>
        <location evidence="1">Endoplasmic reticulum membrane</location>
        <topology evidence="1">Multi-pass membrane protein</topology>
    </subcellularLocation>
    <subcellularLocation>
        <location evidence="2">Golgi apparatus membrane</location>
        <topology evidence="2">Multi-pass membrane protein</topology>
    </subcellularLocation>
</comment>
<dbReference type="GO" id="GO:0030134">
    <property type="term" value="C:COPII-coated ER to Golgi transport vesicle"/>
    <property type="evidence" value="ECO:0007669"/>
    <property type="project" value="TreeGrafter"/>
</dbReference>
<keyword evidence="9" id="KW-0333">Golgi apparatus</keyword>
<dbReference type="Pfam" id="PF03878">
    <property type="entry name" value="YIF1"/>
    <property type="match status" value="1"/>
</dbReference>
<evidence type="ECO:0000256" key="11">
    <source>
        <dbReference type="SAM" id="MobiDB-lite"/>
    </source>
</evidence>
<evidence type="ECO:0000256" key="7">
    <source>
        <dbReference type="ARBA" id="ARBA00022927"/>
    </source>
</evidence>
<gene>
    <name evidence="13" type="ORF">BG015_006200</name>
</gene>
<keyword evidence="6" id="KW-0256">Endoplasmic reticulum</keyword>
<proteinExistence type="inferred from homology"/>
<feature type="region of interest" description="Disordered" evidence="11">
    <location>
        <begin position="1"/>
        <end position="192"/>
    </location>
</feature>
<evidence type="ECO:0000256" key="4">
    <source>
        <dbReference type="ARBA" id="ARBA00022448"/>
    </source>
</evidence>
<reference evidence="13" key="1">
    <citation type="journal article" date="2020" name="Fungal Divers.">
        <title>Resolving the Mortierellaceae phylogeny through synthesis of multi-gene phylogenetics and phylogenomics.</title>
        <authorList>
            <person name="Vandepol N."/>
            <person name="Liber J."/>
            <person name="Desiro A."/>
            <person name="Na H."/>
            <person name="Kennedy M."/>
            <person name="Barry K."/>
            <person name="Grigoriev I.V."/>
            <person name="Miller A.N."/>
            <person name="O'Donnell K."/>
            <person name="Stajich J.E."/>
            <person name="Bonito G."/>
        </authorList>
    </citation>
    <scope>NUCLEOTIDE SEQUENCE</scope>
    <source>
        <strain evidence="13">NRRL 6426</strain>
    </source>
</reference>
<comment type="similarity">
    <text evidence="3">Belongs to the YIF1 family.</text>
</comment>
<feature type="transmembrane region" description="Helical" evidence="12">
    <location>
        <begin position="376"/>
        <end position="396"/>
    </location>
</feature>
<evidence type="ECO:0000313" key="14">
    <source>
        <dbReference type="Proteomes" id="UP000748756"/>
    </source>
</evidence>
<evidence type="ECO:0000256" key="1">
    <source>
        <dbReference type="ARBA" id="ARBA00004477"/>
    </source>
</evidence>
<dbReference type="AlphaFoldDB" id="A0A9P5S015"/>
<sequence>MNPYENVGGYTQPQPRHNTQHHQQQQQHYQQQNQYQQQQQQGTQYTSNRYNPSAYQQPAQQNNQYQQQQPRSHMTSPPPLQHPVPTHPPIQMRDPAPTPSPRMNYAQAQGGQGGQGGQGHYQQNQYRPQQAGGGVQQRSSFERSSFDQQQQGGGFGGSPRNQFMSPQQHHQTPQHQHQQQQQQSGIPSFPFNLNDGTTQLGMQFGRSAVMAGQEYVEQNLNRWVNRAALQPYFNVSNSYVVNKLKLLVFPWRHKLWTRILKRSETTGETIGYLAPRDDINAPDLYIPVMAFVTYVLLVAISAGTSNKGFGPEILGPTASSALAVIILEFTIIKLCVYVLNITSDVPILDLLAYSGYKFVGIIVSIIAQLSKAPKSVFWSIFLYTGAATGFFLLRSLRYVILPEASAGTVLPPQRKRRIHFLICLSVLQFGFMWILV</sequence>
<accession>A0A9P5S015</accession>
<evidence type="ECO:0000256" key="5">
    <source>
        <dbReference type="ARBA" id="ARBA00022692"/>
    </source>
</evidence>
<keyword evidence="10 12" id="KW-0472">Membrane</keyword>
<dbReference type="GO" id="GO:0015031">
    <property type="term" value="P:protein transport"/>
    <property type="evidence" value="ECO:0007669"/>
    <property type="project" value="UniProtKB-KW"/>
</dbReference>
<keyword evidence="4" id="KW-0813">Transport</keyword>
<dbReference type="Proteomes" id="UP000748756">
    <property type="component" value="Unassembled WGS sequence"/>
</dbReference>
<feature type="compositionally biased region" description="Low complexity" evidence="11">
    <location>
        <begin position="11"/>
        <end position="46"/>
    </location>
</feature>
<dbReference type="GO" id="GO:0006888">
    <property type="term" value="P:endoplasmic reticulum to Golgi vesicle-mediated transport"/>
    <property type="evidence" value="ECO:0007669"/>
    <property type="project" value="InterPro"/>
</dbReference>
<evidence type="ECO:0000313" key="13">
    <source>
        <dbReference type="EMBL" id="KAF9151793.1"/>
    </source>
</evidence>
<keyword evidence="14" id="KW-1185">Reference proteome</keyword>
<keyword evidence="7" id="KW-0653">Protein transport</keyword>
<dbReference type="EMBL" id="JAAAUQ010000293">
    <property type="protein sequence ID" value="KAF9151793.1"/>
    <property type="molecule type" value="Genomic_DNA"/>
</dbReference>
<dbReference type="GO" id="GO:0005793">
    <property type="term" value="C:endoplasmic reticulum-Golgi intermediate compartment"/>
    <property type="evidence" value="ECO:0007669"/>
    <property type="project" value="TreeGrafter"/>
</dbReference>
<keyword evidence="8 12" id="KW-1133">Transmembrane helix</keyword>